<dbReference type="Pfam" id="PF00512">
    <property type="entry name" value="HisKA"/>
    <property type="match status" value="1"/>
</dbReference>
<geneLocation type="plasmid" evidence="21">
    <name>plasmid2</name>
</geneLocation>
<keyword evidence="11" id="KW-1133">Transmembrane helix</keyword>
<keyword evidence="22" id="KW-1185">Reference proteome</keyword>
<dbReference type="InterPro" id="IPR013656">
    <property type="entry name" value="PAS_4"/>
</dbReference>
<feature type="domain" description="Histidine kinase" evidence="17">
    <location>
        <begin position="397"/>
        <end position="615"/>
    </location>
</feature>
<dbReference type="SUPFAM" id="SSF47384">
    <property type="entry name" value="Homodimeric domain of signal transducing histidine kinase"/>
    <property type="match status" value="1"/>
</dbReference>
<evidence type="ECO:0000256" key="6">
    <source>
        <dbReference type="ARBA" id="ARBA00022679"/>
    </source>
</evidence>
<evidence type="ECO:0000256" key="7">
    <source>
        <dbReference type="ARBA" id="ARBA00022692"/>
    </source>
</evidence>
<keyword evidence="21" id="KW-0614">Plasmid</keyword>
<dbReference type="FunFam" id="3.30.565.10:FF:000010">
    <property type="entry name" value="Sensor histidine kinase RcsC"/>
    <property type="match status" value="1"/>
</dbReference>
<keyword evidence="7" id="KW-0812">Transmembrane</keyword>
<dbReference type="InterPro" id="IPR000014">
    <property type="entry name" value="PAS"/>
</dbReference>
<sequence>MFTTFLGFPISTTVVLDQQSRYVYVNDRVIKVVGRSKEELIGQCIWDLFPDLVDSQFYTKVHRAAAEQRNLQFEYFYAPWHRWFENHIYPSTTGVPILVTDITERKRAEEELQCTNQTLQTLLDFCPVAIAFFDSERTIKLWNRAAEQIFGWSAEETVGINWPTVPHRQAEFLASLQTVLSGQSLNGYEAQHKRKNGQRVDLEIWANLTHDAEGSPGCLGIALDITERKQAEAALRHSEDRFQVLVSNMPGMVYRYAPCANGNAASTKAKFTYVSSGSRALVELEPEAILQDANDFLQLIHPDDKSSFQNSADVAVQNSAPWRWEGRLITPSGQHKWVQGRSRPQYTEQREVWDRLFFDITDHKRAEAERLQLLEQEREAREQAEAANQIKDEFLAVLSHELRTPLNPILGWSRLLRQGILDNSRTTTALETIERNAKLQIQLIDDLLDISRILQGKLSLKSVPVELNATIATAIETVRLAAEAKAISIQIQFECKAMTVLGDSGRLQQVTWNLLTNSVKFTPATGQIQIRLSTTQFQAQIQVTDTGKGIHPDFLPHVFEYFRQADSTTTRTFGGLGLGLAIVRHLVELHGGQIRAESSGEGQGATFTVTLPRMPSSPSILEEALPMSDLNLQGANVLVVDDEVDNLELVQFILEQAGATIIAASLATEALDQVRQLKPHLIVADIGMPEVDGYTLIQQVRKLLPEEGEQIPAIALAAYASEVNQQQALAVGFQRHLAKPVDPDALVQAISELLHQT</sequence>
<evidence type="ECO:0000313" key="21">
    <source>
        <dbReference type="EMBL" id="BAY59657.1"/>
    </source>
</evidence>
<feature type="domain" description="Response regulatory" evidence="18">
    <location>
        <begin position="636"/>
        <end position="754"/>
    </location>
</feature>
<evidence type="ECO:0000256" key="13">
    <source>
        <dbReference type="ARBA" id="ARBA00023136"/>
    </source>
</evidence>
<evidence type="ECO:0000256" key="2">
    <source>
        <dbReference type="ARBA" id="ARBA00004370"/>
    </source>
</evidence>
<evidence type="ECO:0000256" key="16">
    <source>
        <dbReference type="SAM" id="Coils"/>
    </source>
</evidence>
<evidence type="ECO:0000256" key="5">
    <source>
        <dbReference type="ARBA" id="ARBA00022553"/>
    </source>
</evidence>
<dbReference type="PROSITE" id="PS50113">
    <property type="entry name" value="PAC"/>
    <property type="match status" value="1"/>
</dbReference>
<dbReference type="InterPro" id="IPR013655">
    <property type="entry name" value="PAS_fold_3"/>
</dbReference>
<feature type="domain" description="PAS" evidence="19">
    <location>
        <begin position="264"/>
        <end position="319"/>
    </location>
</feature>
<evidence type="ECO:0000256" key="14">
    <source>
        <dbReference type="ARBA" id="ARBA00074306"/>
    </source>
</evidence>
<dbReference type="CDD" id="cd16922">
    <property type="entry name" value="HATPase_EvgS-ArcB-TorS-like"/>
    <property type="match status" value="1"/>
</dbReference>
<evidence type="ECO:0000256" key="12">
    <source>
        <dbReference type="ARBA" id="ARBA00023012"/>
    </source>
</evidence>
<proteinExistence type="inferred from homology"/>
<dbReference type="Pfam" id="PF08447">
    <property type="entry name" value="PAS_3"/>
    <property type="match status" value="1"/>
</dbReference>
<dbReference type="CDD" id="cd17580">
    <property type="entry name" value="REC_2_DhkD-like"/>
    <property type="match status" value="1"/>
</dbReference>
<dbReference type="InterPro" id="IPR003661">
    <property type="entry name" value="HisK_dim/P_dom"/>
</dbReference>
<dbReference type="InterPro" id="IPR005467">
    <property type="entry name" value="His_kinase_dom"/>
</dbReference>
<dbReference type="GO" id="GO:0016020">
    <property type="term" value="C:membrane"/>
    <property type="evidence" value="ECO:0007669"/>
    <property type="project" value="UniProtKB-SubCell"/>
</dbReference>
<feature type="domain" description="PAS" evidence="19">
    <location>
        <begin position="115"/>
        <end position="159"/>
    </location>
</feature>
<evidence type="ECO:0000259" key="20">
    <source>
        <dbReference type="PROSITE" id="PS50113"/>
    </source>
</evidence>
<dbReference type="PANTHER" id="PTHR43547:SF2">
    <property type="entry name" value="HYBRID SIGNAL TRANSDUCTION HISTIDINE KINASE C"/>
    <property type="match status" value="1"/>
</dbReference>
<dbReference type="FunFam" id="1.10.287.130:FF:000004">
    <property type="entry name" value="Ethylene receptor 1"/>
    <property type="match status" value="1"/>
</dbReference>
<dbReference type="PROSITE" id="PS50109">
    <property type="entry name" value="HIS_KIN"/>
    <property type="match status" value="1"/>
</dbReference>
<dbReference type="GO" id="GO:0005524">
    <property type="term" value="F:ATP binding"/>
    <property type="evidence" value="ECO:0007669"/>
    <property type="project" value="UniProtKB-KW"/>
</dbReference>
<dbReference type="Pfam" id="PF00072">
    <property type="entry name" value="Response_reg"/>
    <property type="match status" value="1"/>
</dbReference>
<evidence type="ECO:0000256" key="15">
    <source>
        <dbReference type="PROSITE-ProRule" id="PRU00169"/>
    </source>
</evidence>
<evidence type="ECO:0000256" key="9">
    <source>
        <dbReference type="ARBA" id="ARBA00022777"/>
    </source>
</evidence>
<dbReference type="InterPro" id="IPR036890">
    <property type="entry name" value="HATPase_C_sf"/>
</dbReference>
<dbReference type="SUPFAM" id="SSF52172">
    <property type="entry name" value="CheY-like"/>
    <property type="match status" value="1"/>
</dbReference>
<dbReference type="InterPro" id="IPR003594">
    <property type="entry name" value="HATPase_dom"/>
</dbReference>
<dbReference type="Gene3D" id="3.30.450.20">
    <property type="entry name" value="PAS domain"/>
    <property type="match status" value="3"/>
</dbReference>
<dbReference type="SUPFAM" id="SSF55874">
    <property type="entry name" value="ATPase domain of HSP90 chaperone/DNA topoisomerase II/histidine kinase"/>
    <property type="match status" value="1"/>
</dbReference>
<accession>A0A1Z4JSJ0</accession>
<dbReference type="CDD" id="cd00082">
    <property type="entry name" value="HisKA"/>
    <property type="match status" value="1"/>
</dbReference>
<dbReference type="InterPro" id="IPR000700">
    <property type="entry name" value="PAS-assoc_C"/>
</dbReference>
<dbReference type="InterPro" id="IPR001789">
    <property type="entry name" value="Sig_transdc_resp-reg_receiver"/>
</dbReference>
<dbReference type="EMBL" id="AP018205">
    <property type="protein sequence ID" value="BAY59657.1"/>
    <property type="molecule type" value="Genomic_DNA"/>
</dbReference>
<dbReference type="Gene3D" id="1.10.287.130">
    <property type="match status" value="1"/>
</dbReference>
<dbReference type="Gene3D" id="3.40.50.2300">
    <property type="match status" value="1"/>
</dbReference>
<dbReference type="PROSITE" id="PS50110">
    <property type="entry name" value="RESPONSE_REGULATORY"/>
    <property type="match status" value="1"/>
</dbReference>
<evidence type="ECO:0000256" key="1">
    <source>
        <dbReference type="ARBA" id="ARBA00000085"/>
    </source>
</evidence>
<dbReference type="InterPro" id="IPR035965">
    <property type="entry name" value="PAS-like_dom_sf"/>
</dbReference>
<keyword evidence="6" id="KW-0808">Transferase</keyword>
<dbReference type="Gene3D" id="3.30.565.10">
    <property type="entry name" value="Histidine kinase-like ATPase, C-terminal domain"/>
    <property type="match status" value="1"/>
</dbReference>
<dbReference type="GO" id="GO:0000155">
    <property type="term" value="F:phosphorelay sensor kinase activity"/>
    <property type="evidence" value="ECO:0007669"/>
    <property type="project" value="InterPro"/>
</dbReference>
<dbReference type="SMART" id="SM00388">
    <property type="entry name" value="HisKA"/>
    <property type="match status" value="1"/>
</dbReference>
<name>A0A1Z4JSJ0_LEPBY</name>
<evidence type="ECO:0000256" key="11">
    <source>
        <dbReference type="ARBA" id="ARBA00022989"/>
    </source>
</evidence>
<evidence type="ECO:0000259" key="17">
    <source>
        <dbReference type="PROSITE" id="PS50109"/>
    </source>
</evidence>
<comment type="catalytic activity">
    <reaction evidence="1">
        <text>ATP + protein L-histidine = ADP + protein N-phospho-L-histidine.</text>
        <dbReference type="EC" id="2.7.13.3"/>
    </reaction>
</comment>
<dbReference type="SMART" id="SM00091">
    <property type="entry name" value="PAS"/>
    <property type="match status" value="3"/>
</dbReference>
<keyword evidence="8" id="KW-0547">Nucleotide-binding</keyword>
<evidence type="ECO:0000256" key="10">
    <source>
        <dbReference type="ARBA" id="ARBA00022840"/>
    </source>
</evidence>
<comment type="subcellular location">
    <subcellularLocation>
        <location evidence="2">Membrane</location>
    </subcellularLocation>
</comment>
<dbReference type="PANTHER" id="PTHR43547">
    <property type="entry name" value="TWO-COMPONENT HISTIDINE KINASE"/>
    <property type="match status" value="1"/>
</dbReference>
<dbReference type="AlphaFoldDB" id="A0A1Z4JSJ0"/>
<dbReference type="InterPro" id="IPR004358">
    <property type="entry name" value="Sig_transdc_His_kin-like_C"/>
</dbReference>
<keyword evidence="16" id="KW-0175">Coiled coil</keyword>
<keyword evidence="12" id="KW-0902">Two-component regulatory system</keyword>
<keyword evidence="13" id="KW-0472">Membrane</keyword>
<evidence type="ECO:0000256" key="8">
    <source>
        <dbReference type="ARBA" id="ARBA00022741"/>
    </source>
</evidence>
<dbReference type="Proteomes" id="UP000217895">
    <property type="component" value="Plasmid Plasmid2 dna"/>
</dbReference>
<dbReference type="SMART" id="SM00387">
    <property type="entry name" value="HATPase_c"/>
    <property type="match status" value="1"/>
</dbReference>
<dbReference type="PRINTS" id="PR00344">
    <property type="entry name" value="BCTRLSENSOR"/>
</dbReference>
<keyword evidence="10" id="KW-0067">ATP-binding</keyword>
<evidence type="ECO:0000313" key="22">
    <source>
        <dbReference type="Proteomes" id="UP000217895"/>
    </source>
</evidence>
<dbReference type="InterPro" id="IPR036097">
    <property type="entry name" value="HisK_dim/P_sf"/>
</dbReference>
<dbReference type="InterPro" id="IPR001610">
    <property type="entry name" value="PAC"/>
</dbReference>
<gene>
    <name evidence="21" type="ORF">NIES2135_65340</name>
</gene>
<dbReference type="CDD" id="cd00130">
    <property type="entry name" value="PAS"/>
    <property type="match status" value="3"/>
</dbReference>
<dbReference type="EC" id="2.7.13.3" evidence="4"/>
<dbReference type="SMART" id="SM00448">
    <property type="entry name" value="REC"/>
    <property type="match status" value="1"/>
</dbReference>
<dbReference type="NCBIfam" id="TIGR00229">
    <property type="entry name" value="sensory_box"/>
    <property type="match status" value="2"/>
</dbReference>
<keyword evidence="9 21" id="KW-0418">Kinase</keyword>
<feature type="coiled-coil region" evidence="16">
    <location>
        <begin position="363"/>
        <end position="393"/>
    </location>
</feature>
<evidence type="ECO:0000259" key="19">
    <source>
        <dbReference type="PROSITE" id="PS50112"/>
    </source>
</evidence>
<keyword evidence="5 15" id="KW-0597">Phosphoprotein</keyword>
<protein>
    <recommendedName>
        <fullName evidence="14">Circadian input-output histidine kinase CikA</fullName>
        <ecNumber evidence="4">2.7.13.3</ecNumber>
    </recommendedName>
</protein>
<evidence type="ECO:0000256" key="3">
    <source>
        <dbReference type="ARBA" id="ARBA00006402"/>
    </source>
</evidence>
<comment type="similarity">
    <text evidence="3">In the N-terminal section; belongs to the phytochrome family.</text>
</comment>
<feature type="domain" description="PAS" evidence="19">
    <location>
        <begin position="14"/>
        <end position="43"/>
    </location>
</feature>
<organism evidence="21 22">
    <name type="scientific">Leptolyngbya boryana NIES-2135</name>
    <dbReference type="NCBI Taxonomy" id="1973484"/>
    <lineage>
        <taxon>Bacteria</taxon>
        <taxon>Bacillati</taxon>
        <taxon>Cyanobacteriota</taxon>
        <taxon>Cyanophyceae</taxon>
        <taxon>Leptolyngbyales</taxon>
        <taxon>Leptolyngbyaceae</taxon>
        <taxon>Leptolyngbya group</taxon>
        <taxon>Leptolyngbya</taxon>
    </lineage>
</organism>
<dbReference type="SMART" id="SM00086">
    <property type="entry name" value="PAC"/>
    <property type="match status" value="2"/>
</dbReference>
<evidence type="ECO:0000259" key="18">
    <source>
        <dbReference type="PROSITE" id="PS50110"/>
    </source>
</evidence>
<feature type="modified residue" description="4-aspartylphosphate" evidence="15">
    <location>
        <position position="685"/>
    </location>
</feature>
<dbReference type="SUPFAM" id="SSF55785">
    <property type="entry name" value="PYP-like sensor domain (PAS domain)"/>
    <property type="match status" value="3"/>
</dbReference>
<dbReference type="Pfam" id="PF08448">
    <property type="entry name" value="PAS_4"/>
    <property type="match status" value="2"/>
</dbReference>
<dbReference type="InterPro" id="IPR011006">
    <property type="entry name" value="CheY-like_superfamily"/>
</dbReference>
<dbReference type="PROSITE" id="PS50112">
    <property type="entry name" value="PAS"/>
    <property type="match status" value="3"/>
</dbReference>
<dbReference type="Pfam" id="PF02518">
    <property type="entry name" value="HATPase_c"/>
    <property type="match status" value="1"/>
</dbReference>
<evidence type="ECO:0000256" key="4">
    <source>
        <dbReference type="ARBA" id="ARBA00012438"/>
    </source>
</evidence>
<feature type="domain" description="PAC" evidence="20">
    <location>
        <begin position="186"/>
        <end position="237"/>
    </location>
</feature>
<reference evidence="21 22" key="1">
    <citation type="submission" date="2017-06" db="EMBL/GenBank/DDBJ databases">
        <title>Genome sequencing of cyanobaciteial culture collection at National Institute for Environmental Studies (NIES).</title>
        <authorList>
            <person name="Hirose Y."/>
            <person name="Shimura Y."/>
            <person name="Fujisawa T."/>
            <person name="Nakamura Y."/>
            <person name="Kawachi M."/>
        </authorList>
    </citation>
    <scope>NUCLEOTIDE SEQUENCE [LARGE SCALE GENOMIC DNA]</scope>
    <source>
        <strain evidence="21 22">NIES-2135</strain>
        <plasmid evidence="22">Plasmid Plasmid2 dna</plasmid>
    </source>
</reference>